<dbReference type="AlphaFoldDB" id="A0ABC8S9J9"/>
<proteinExistence type="predicted"/>
<evidence type="ECO:0000313" key="1">
    <source>
        <dbReference type="EMBL" id="CAK9153542.1"/>
    </source>
</evidence>
<evidence type="ECO:0000313" key="2">
    <source>
        <dbReference type="Proteomes" id="UP001642360"/>
    </source>
</evidence>
<name>A0ABC8S9J9_9AQUA</name>
<protein>
    <submittedName>
        <fullName evidence="1">Uncharacterized protein</fullName>
    </submittedName>
</protein>
<organism evidence="1 2">
    <name type="scientific">Ilex paraguariensis</name>
    <name type="common">yerba mate</name>
    <dbReference type="NCBI Taxonomy" id="185542"/>
    <lineage>
        <taxon>Eukaryota</taxon>
        <taxon>Viridiplantae</taxon>
        <taxon>Streptophyta</taxon>
        <taxon>Embryophyta</taxon>
        <taxon>Tracheophyta</taxon>
        <taxon>Spermatophyta</taxon>
        <taxon>Magnoliopsida</taxon>
        <taxon>eudicotyledons</taxon>
        <taxon>Gunneridae</taxon>
        <taxon>Pentapetalae</taxon>
        <taxon>asterids</taxon>
        <taxon>campanulids</taxon>
        <taxon>Aquifoliales</taxon>
        <taxon>Aquifoliaceae</taxon>
        <taxon>Ilex</taxon>
    </lineage>
</organism>
<reference evidence="1 2" key="1">
    <citation type="submission" date="2024-02" db="EMBL/GenBank/DDBJ databases">
        <authorList>
            <person name="Vignale AGUSTIN F."/>
            <person name="Sosa J E."/>
            <person name="Modenutti C."/>
        </authorList>
    </citation>
    <scope>NUCLEOTIDE SEQUENCE [LARGE SCALE GENOMIC DNA]</scope>
</reference>
<keyword evidence="2" id="KW-1185">Reference proteome</keyword>
<dbReference type="Proteomes" id="UP001642360">
    <property type="component" value="Unassembled WGS sequence"/>
</dbReference>
<accession>A0ABC8S9J9</accession>
<comment type="caution">
    <text evidence="1">The sequence shown here is derived from an EMBL/GenBank/DDBJ whole genome shotgun (WGS) entry which is preliminary data.</text>
</comment>
<dbReference type="EMBL" id="CAUOFW020002405">
    <property type="protein sequence ID" value="CAK9153542.1"/>
    <property type="molecule type" value="Genomic_DNA"/>
</dbReference>
<sequence>MDELFGDIRGVKVPVSSAEVSAFVAVKVSVFPAEVLTSMALSTYANISIPPEPPELPEAHTESTLATIPEILELLELPEIPDSTAGT</sequence>
<gene>
    <name evidence="1" type="ORF">ILEXP_LOCUS21810</name>
</gene>